<feature type="region of interest" description="Disordered" evidence="1">
    <location>
        <begin position="1"/>
        <end position="26"/>
    </location>
</feature>
<dbReference type="AlphaFoldDB" id="A0A9X2TFU9"/>
<evidence type="ECO:0000256" key="1">
    <source>
        <dbReference type="SAM" id="MobiDB-lite"/>
    </source>
</evidence>
<reference evidence="2" key="1">
    <citation type="submission" date="2022-08" db="EMBL/GenBank/DDBJ databases">
        <title>Genomic Encyclopedia of Type Strains, Phase V (KMG-V): Genome sequencing to study the core and pangenomes of soil and plant-associated prokaryotes.</title>
        <authorList>
            <person name="Whitman W."/>
        </authorList>
    </citation>
    <scope>NUCLEOTIDE SEQUENCE</scope>
    <source>
        <strain evidence="2">SP3049</strain>
    </source>
</reference>
<sequence length="107" mass="11884">MTTGIGAPPGARSHHRSVTASPTARTTGIKFTERVLPAPAIRAARRQEIKLFQVQHFFFPVSTLFFCSGELYGRELSFIGARPFFTGSEPFLLVRTREGERTGQAQE</sequence>
<gene>
    <name evidence="2" type="ORF">GGP61_000033</name>
</gene>
<name>A0A9X2TFU9_9BACT</name>
<proteinExistence type="predicted"/>
<dbReference type="EMBL" id="JANUAE010000001">
    <property type="protein sequence ID" value="MCS3708446.1"/>
    <property type="molecule type" value="Genomic_DNA"/>
</dbReference>
<evidence type="ECO:0000313" key="2">
    <source>
        <dbReference type="EMBL" id="MCS3708446.1"/>
    </source>
</evidence>
<protein>
    <submittedName>
        <fullName evidence="2">Uncharacterized protein</fullName>
    </submittedName>
</protein>
<evidence type="ECO:0000313" key="3">
    <source>
        <dbReference type="Proteomes" id="UP001155057"/>
    </source>
</evidence>
<organism evidence="2 3">
    <name type="scientific">Salinibacter ruber</name>
    <dbReference type="NCBI Taxonomy" id="146919"/>
    <lineage>
        <taxon>Bacteria</taxon>
        <taxon>Pseudomonadati</taxon>
        <taxon>Rhodothermota</taxon>
        <taxon>Rhodothermia</taxon>
        <taxon>Rhodothermales</taxon>
        <taxon>Salinibacteraceae</taxon>
        <taxon>Salinibacter</taxon>
    </lineage>
</organism>
<accession>A0A9X2TFU9</accession>
<dbReference type="Proteomes" id="UP001155057">
    <property type="component" value="Unassembled WGS sequence"/>
</dbReference>
<dbReference type="RefSeq" id="WP_183957304.1">
    <property type="nucleotide sequence ID" value="NZ_JANTZQ010000001.1"/>
</dbReference>
<comment type="caution">
    <text evidence="2">The sequence shown here is derived from an EMBL/GenBank/DDBJ whole genome shotgun (WGS) entry which is preliminary data.</text>
</comment>